<evidence type="ECO:0000256" key="5">
    <source>
        <dbReference type="ARBA" id="ARBA00022448"/>
    </source>
</evidence>
<comment type="subcellular location">
    <subcellularLocation>
        <location evidence="1">Secreted</location>
    </subcellularLocation>
</comment>
<evidence type="ECO:0000256" key="13">
    <source>
        <dbReference type="PIRNR" id="PIRNR036893"/>
    </source>
</evidence>
<dbReference type="AlphaFoldDB" id="A0A1D1UYH8"/>
<gene>
    <name evidence="15" type="primary">RvY_04463-1</name>
    <name evidence="15" type="synonym">RvY_04463.1</name>
    <name evidence="15" type="ORF">RvY_04463</name>
</gene>
<comment type="caution">
    <text evidence="15">The sequence shown here is derived from an EMBL/GenBank/DDBJ whole genome shotgun (WGS) entry which is preliminary data.</text>
</comment>
<comment type="function">
    <text evidence="12">Secreted heat soluble protein acting as a molecular shield in water-deficient condition. Tardigrade-specific intrinsically disordered proteins (TDPs) are essential for desiccation tolerance by forming non-crystalline amorphous solids upon desiccation, and this vitrified state mirrors their protective capabilities.</text>
</comment>
<evidence type="ECO:0000313" key="15">
    <source>
        <dbReference type="EMBL" id="GAU92377.1"/>
    </source>
</evidence>
<evidence type="ECO:0000256" key="8">
    <source>
        <dbReference type="ARBA" id="ARBA00023016"/>
    </source>
</evidence>
<comment type="similarity">
    <text evidence="3 13">Belongs to the calycin superfamily. Lipocalin family.</text>
</comment>
<feature type="signal peptide" evidence="13">
    <location>
        <begin position="1"/>
        <end position="23"/>
    </location>
</feature>
<dbReference type="Proteomes" id="UP000186922">
    <property type="component" value="Unassembled WGS sequence"/>
</dbReference>
<dbReference type="Gene3D" id="2.40.128.20">
    <property type="match status" value="1"/>
</dbReference>
<dbReference type="GO" id="GO:0006629">
    <property type="term" value="P:lipid metabolic process"/>
    <property type="evidence" value="ECO:0007669"/>
    <property type="project" value="TreeGrafter"/>
</dbReference>
<evidence type="ECO:0000256" key="7">
    <source>
        <dbReference type="ARBA" id="ARBA00022729"/>
    </source>
</evidence>
<dbReference type="FunFam" id="2.40.128.20:FF:000003">
    <property type="entry name" value="Apolipoprotein D"/>
    <property type="match status" value="1"/>
</dbReference>
<dbReference type="PIRSF" id="PIRSF036893">
    <property type="entry name" value="Lipocalin_ApoD"/>
    <property type="match status" value="1"/>
</dbReference>
<dbReference type="GO" id="GO:0000302">
    <property type="term" value="P:response to reactive oxygen species"/>
    <property type="evidence" value="ECO:0007669"/>
    <property type="project" value="TreeGrafter"/>
</dbReference>
<dbReference type="GO" id="GO:0005576">
    <property type="term" value="C:extracellular region"/>
    <property type="evidence" value="ECO:0007669"/>
    <property type="project" value="UniProtKB-SubCell"/>
</dbReference>
<dbReference type="SUPFAM" id="SSF50814">
    <property type="entry name" value="Lipocalins"/>
    <property type="match status" value="1"/>
</dbReference>
<evidence type="ECO:0000256" key="4">
    <source>
        <dbReference type="ARBA" id="ARBA00019890"/>
    </source>
</evidence>
<dbReference type="PANTHER" id="PTHR10612">
    <property type="entry name" value="APOLIPOPROTEIN D"/>
    <property type="match status" value="1"/>
</dbReference>
<name>A0A1D1UYH8_RAMVA</name>
<sequence length="206" mass="22966">MSATRKVFCTLMVAAILIELCDCQIVLYGSCDKQKVTAKKDFKMEQYVGRWYEQERYFMSSELGLVCVIAEYTMMPGKDSIQVNNSGVQSSTSEVVTVIGRGYAPDPAQPAKLLIEFSGGEPAGPLWIIETDYTDYAVAYACTDVGPYRLVASWLLSRQPKGFSHQSMEAIERVLRSNGILKEPFEHVDQTACPQKVTQLAELENP</sequence>
<dbReference type="InterPro" id="IPR000566">
    <property type="entry name" value="Lipocln_cytosolic_FA-bd_dom"/>
</dbReference>
<evidence type="ECO:0000256" key="2">
    <source>
        <dbReference type="ARBA" id="ARBA00006119"/>
    </source>
</evidence>
<dbReference type="EMBL" id="BDGG01000002">
    <property type="protein sequence ID" value="GAU92377.1"/>
    <property type="molecule type" value="Genomic_DNA"/>
</dbReference>
<dbReference type="GO" id="GO:0031409">
    <property type="term" value="F:pigment binding"/>
    <property type="evidence" value="ECO:0007669"/>
    <property type="project" value="InterPro"/>
</dbReference>
<evidence type="ECO:0000256" key="10">
    <source>
        <dbReference type="ARBA" id="ARBA00023157"/>
    </source>
</evidence>
<evidence type="ECO:0000313" key="16">
    <source>
        <dbReference type="Proteomes" id="UP000186922"/>
    </source>
</evidence>
<evidence type="ECO:0000256" key="12">
    <source>
        <dbReference type="ARBA" id="ARBA00045493"/>
    </source>
</evidence>
<dbReference type="Pfam" id="PF00061">
    <property type="entry name" value="Lipocalin"/>
    <property type="match status" value="1"/>
</dbReference>
<evidence type="ECO:0000256" key="1">
    <source>
        <dbReference type="ARBA" id="ARBA00004613"/>
    </source>
</evidence>
<reference evidence="15 16" key="1">
    <citation type="journal article" date="2016" name="Nat. Commun.">
        <title>Extremotolerant tardigrade genome and improved radiotolerance of human cultured cells by tardigrade-unique protein.</title>
        <authorList>
            <person name="Hashimoto T."/>
            <person name="Horikawa D.D."/>
            <person name="Saito Y."/>
            <person name="Kuwahara H."/>
            <person name="Kozuka-Hata H."/>
            <person name="Shin-I T."/>
            <person name="Minakuchi Y."/>
            <person name="Ohishi K."/>
            <person name="Motoyama A."/>
            <person name="Aizu T."/>
            <person name="Enomoto A."/>
            <person name="Kondo K."/>
            <person name="Tanaka S."/>
            <person name="Hara Y."/>
            <person name="Koshikawa S."/>
            <person name="Sagara H."/>
            <person name="Miura T."/>
            <person name="Yokobori S."/>
            <person name="Miyagawa K."/>
            <person name="Suzuki Y."/>
            <person name="Kubo T."/>
            <person name="Oyama M."/>
            <person name="Kohara Y."/>
            <person name="Fujiyama A."/>
            <person name="Arakawa K."/>
            <person name="Katayama T."/>
            <person name="Toyoda A."/>
            <person name="Kunieda T."/>
        </authorList>
    </citation>
    <scope>NUCLEOTIDE SEQUENCE [LARGE SCALE GENOMIC DNA]</scope>
    <source>
        <strain evidence="15 16">YOKOZUNA-1</strain>
    </source>
</reference>
<dbReference type="GO" id="GO:0005737">
    <property type="term" value="C:cytoplasm"/>
    <property type="evidence" value="ECO:0007669"/>
    <property type="project" value="TreeGrafter"/>
</dbReference>
<feature type="chain" id="PRO_5013433996" description="Apolipoprotein D" evidence="13">
    <location>
        <begin position="24"/>
        <end position="206"/>
    </location>
</feature>
<evidence type="ECO:0000256" key="9">
    <source>
        <dbReference type="ARBA" id="ARBA00023121"/>
    </source>
</evidence>
<keyword evidence="9" id="KW-0446">Lipid-binding</keyword>
<dbReference type="PANTHER" id="PTHR10612:SF34">
    <property type="entry name" value="APOLIPOPROTEIN D"/>
    <property type="match status" value="1"/>
</dbReference>
<keyword evidence="6" id="KW-0964">Secreted</keyword>
<evidence type="ECO:0000256" key="11">
    <source>
        <dbReference type="ARBA" id="ARBA00023180"/>
    </source>
</evidence>
<comment type="similarity">
    <text evidence="2">Belongs to the Secretory-abundant heat soluble protein (SAHS) family.</text>
</comment>
<keyword evidence="8" id="KW-0346">Stress response</keyword>
<feature type="domain" description="Lipocalin/cytosolic fatty-acid binding" evidence="14">
    <location>
        <begin position="48"/>
        <end position="191"/>
    </location>
</feature>
<keyword evidence="16" id="KW-1185">Reference proteome</keyword>
<evidence type="ECO:0000259" key="14">
    <source>
        <dbReference type="Pfam" id="PF00061"/>
    </source>
</evidence>
<dbReference type="GO" id="GO:0008289">
    <property type="term" value="F:lipid binding"/>
    <property type="evidence" value="ECO:0007669"/>
    <property type="project" value="UniProtKB-KW"/>
</dbReference>
<protein>
    <recommendedName>
        <fullName evidence="4">Apolipoprotein D</fullName>
    </recommendedName>
</protein>
<dbReference type="PRINTS" id="PR01273">
    <property type="entry name" value="INVTBRTCOLOR"/>
</dbReference>
<keyword evidence="7 13" id="KW-0732">Signal</keyword>
<proteinExistence type="inferred from homology"/>
<dbReference type="InterPro" id="IPR003057">
    <property type="entry name" value="Invtbrt_color"/>
</dbReference>
<organism evidence="15 16">
    <name type="scientific">Ramazzottius varieornatus</name>
    <name type="common">Water bear</name>
    <name type="synonym">Tardigrade</name>
    <dbReference type="NCBI Taxonomy" id="947166"/>
    <lineage>
        <taxon>Eukaryota</taxon>
        <taxon>Metazoa</taxon>
        <taxon>Ecdysozoa</taxon>
        <taxon>Tardigrada</taxon>
        <taxon>Eutardigrada</taxon>
        <taxon>Parachela</taxon>
        <taxon>Hypsibioidea</taxon>
        <taxon>Ramazzottiidae</taxon>
        <taxon>Ramazzottius</taxon>
    </lineage>
</organism>
<keyword evidence="5" id="KW-0813">Transport</keyword>
<keyword evidence="10" id="KW-1015">Disulfide bond</keyword>
<accession>A0A1D1UYH8</accession>
<keyword evidence="11" id="KW-0325">Glycoprotein</keyword>
<dbReference type="InterPro" id="IPR022271">
    <property type="entry name" value="Lipocalin_ApoD"/>
</dbReference>
<dbReference type="InterPro" id="IPR012674">
    <property type="entry name" value="Calycin"/>
</dbReference>
<dbReference type="STRING" id="947166.A0A1D1UYH8"/>
<evidence type="ECO:0000256" key="6">
    <source>
        <dbReference type="ARBA" id="ARBA00022525"/>
    </source>
</evidence>
<evidence type="ECO:0000256" key="3">
    <source>
        <dbReference type="ARBA" id="ARBA00006889"/>
    </source>
</evidence>
<dbReference type="OrthoDB" id="565904at2759"/>